<dbReference type="AlphaFoldDB" id="A0A9J6BP00"/>
<evidence type="ECO:0000256" key="8">
    <source>
        <dbReference type="ARBA" id="ARBA00048017"/>
    </source>
</evidence>
<keyword evidence="5" id="KW-0805">Transcription regulation</keyword>
<dbReference type="PANTHER" id="PTHR13808">
    <property type="entry name" value="CBP/P300-RELATED"/>
    <property type="match status" value="1"/>
</dbReference>
<dbReference type="EC" id="2.3.1.48" evidence="2"/>
<comment type="caution">
    <text evidence="10">The sequence shown here is derived from an EMBL/GenBank/DDBJ whole genome shotgun (WGS) entry which is preliminary data.</text>
</comment>
<dbReference type="InterPro" id="IPR031162">
    <property type="entry name" value="CBP_P300_HAT"/>
</dbReference>
<name>A0A9J6BP00_POLVA</name>
<evidence type="ECO:0000313" key="11">
    <source>
        <dbReference type="Proteomes" id="UP001107558"/>
    </source>
</evidence>
<comment type="catalytic activity">
    <reaction evidence="8">
        <text>L-lysyl-[protein] + acetyl-CoA = N(6)-acetyl-L-lysyl-[protein] + CoA + H(+)</text>
        <dbReference type="Rhea" id="RHEA:45948"/>
        <dbReference type="Rhea" id="RHEA-COMP:9752"/>
        <dbReference type="Rhea" id="RHEA-COMP:10731"/>
        <dbReference type="ChEBI" id="CHEBI:15378"/>
        <dbReference type="ChEBI" id="CHEBI:29969"/>
        <dbReference type="ChEBI" id="CHEBI:57287"/>
        <dbReference type="ChEBI" id="CHEBI:57288"/>
        <dbReference type="ChEBI" id="CHEBI:61930"/>
        <dbReference type="EC" id="2.3.1.48"/>
    </reaction>
</comment>
<dbReference type="GO" id="GO:0005634">
    <property type="term" value="C:nucleus"/>
    <property type="evidence" value="ECO:0007669"/>
    <property type="project" value="UniProtKB-SubCell"/>
</dbReference>
<keyword evidence="6" id="KW-0804">Transcription</keyword>
<evidence type="ECO:0000259" key="9">
    <source>
        <dbReference type="PROSITE" id="PS51727"/>
    </source>
</evidence>
<dbReference type="EMBL" id="JADBJN010000003">
    <property type="protein sequence ID" value="KAG5671580.1"/>
    <property type="molecule type" value="Genomic_DNA"/>
</dbReference>
<dbReference type="GO" id="GO:0045944">
    <property type="term" value="P:positive regulation of transcription by RNA polymerase II"/>
    <property type="evidence" value="ECO:0007669"/>
    <property type="project" value="TreeGrafter"/>
</dbReference>
<proteinExistence type="predicted"/>
<sequence>MQFYCNNCRATDVSIAKFPKFKLNAENLASTECDEFIARHLSLCGVFIPKKVIIKYSSEKKFEINSPTAKYRSKTAITYNNCSLLAFFKSDDELDICFFACYFQLYGSDCEAKSNRNSVYLSYIDSVNLFKVPDRTKIYQEILIGLFRYLRFRKFSKIFIWSCPPSKQSDYILVGKPLDMKIPTFDILLSWYHKLIILGKKQGVITSFEGPDKYARDNNWFDLDNVPLFEGDLWPTRIQEAVIEAEKEGSNYEYLNKRIWDLLQVQTIGFDNSYFVLYIEQETMTLDAMMPQPSLKCKYTNDRYDLVEFFLDNNLTFHDLRLAAFSTVYIINSIQNLKTDEFQDVIYYIEKKVNNIININVLKLCEETSKRKNIIKKSLNLKF</sequence>
<dbReference type="OrthoDB" id="6514242at2759"/>
<gene>
    <name evidence="10" type="ORF">PVAND_001773</name>
</gene>
<evidence type="ECO:0000256" key="7">
    <source>
        <dbReference type="ARBA" id="ARBA00023242"/>
    </source>
</evidence>
<accession>A0A9J6BP00</accession>
<dbReference type="Proteomes" id="UP001107558">
    <property type="component" value="Chromosome 3"/>
</dbReference>
<evidence type="ECO:0000256" key="5">
    <source>
        <dbReference type="ARBA" id="ARBA00023015"/>
    </source>
</evidence>
<comment type="subcellular location">
    <subcellularLocation>
        <location evidence="1">Nucleus</location>
    </subcellularLocation>
</comment>
<dbReference type="SMART" id="SM01250">
    <property type="entry name" value="KAT11"/>
    <property type="match status" value="1"/>
</dbReference>
<keyword evidence="11" id="KW-1185">Reference proteome</keyword>
<dbReference type="InterPro" id="IPR013178">
    <property type="entry name" value="Histone_AcTrfase_Rtt109/CBP"/>
</dbReference>
<dbReference type="GO" id="GO:0003713">
    <property type="term" value="F:transcription coactivator activity"/>
    <property type="evidence" value="ECO:0007669"/>
    <property type="project" value="TreeGrafter"/>
</dbReference>
<dbReference type="Pfam" id="PF08214">
    <property type="entry name" value="HAT_KAT11"/>
    <property type="match status" value="1"/>
</dbReference>
<reference evidence="10" key="1">
    <citation type="submission" date="2021-03" db="EMBL/GenBank/DDBJ databases">
        <title>Chromosome level genome of the anhydrobiotic midge Polypedilum vanderplanki.</title>
        <authorList>
            <person name="Yoshida Y."/>
            <person name="Kikawada T."/>
            <person name="Gusev O."/>
        </authorList>
    </citation>
    <scope>NUCLEOTIDE SEQUENCE</scope>
    <source>
        <strain evidence="10">NIAS01</strain>
        <tissue evidence="10">Whole body or cell culture</tissue>
    </source>
</reference>
<dbReference type="GO" id="GO:0004402">
    <property type="term" value="F:histone acetyltransferase activity"/>
    <property type="evidence" value="ECO:0007669"/>
    <property type="project" value="InterPro"/>
</dbReference>
<protein>
    <recommendedName>
        <fullName evidence="2">histone acetyltransferase</fullName>
        <ecNumber evidence="2">2.3.1.48</ecNumber>
    </recommendedName>
</protein>
<evidence type="ECO:0000256" key="2">
    <source>
        <dbReference type="ARBA" id="ARBA00013184"/>
    </source>
</evidence>
<feature type="domain" description="CBP/p300-type HAT" evidence="9">
    <location>
        <begin position="22"/>
        <end position="339"/>
    </location>
</feature>
<dbReference type="GO" id="GO:0000123">
    <property type="term" value="C:histone acetyltransferase complex"/>
    <property type="evidence" value="ECO:0007669"/>
    <property type="project" value="TreeGrafter"/>
</dbReference>
<keyword evidence="4" id="KW-0156">Chromatin regulator</keyword>
<dbReference type="PROSITE" id="PS51727">
    <property type="entry name" value="CBP_P300_HAT"/>
    <property type="match status" value="1"/>
</dbReference>
<evidence type="ECO:0000256" key="6">
    <source>
        <dbReference type="ARBA" id="ARBA00023163"/>
    </source>
</evidence>
<organism evidence="10 11">
    <name type="scientific">Polypedilum vanderplanki</name>
    <name type="common">Sleeping chironomid midge</name>
    <dbReference type="NCBI Taxonomy" id="319348"/>
    <lineage>
        <taxon>Eukaryota</taxon>
        <taxon>Metazoa</taxon>
        <taxon>Ecdysozoa</taxon>
        <taxon>Arthropoda</taxon>
        <taxon>Hexapoda</taxon>
        <taxon>Insecta</taxon>
        <taxon>Pterygota</taxon>
        <taxon>Neoptera</taxon>
        <taxon>Endopterygota</taxon>
        <taxon>Diptera</taxon>
        <taxon>Nematocera</taxon>
        <taxon>Chironomoidea</taxon>
        <taxon>Chironomidae</taxon>
        <taxon>Chironominae</taxon>
        <taxon>Polypedilum</taxon>
        <taxon>Polypedilum</taxon>
    </lineage>
</organism>
<evidence type="ECO:0000256" key="3">
    <source>
        <dbReference type="ARBA" id="ARBA00022679"/>
    </source>
</evidence>
<dbReference type="PANTHER" id="PTHR13808:SF1">
    <property type="entry name" value="HISTONE ACETYLTRANSFERASE"/>
    <property type="match status" value="1"/>
</dbReference>
<keyword evidence="3" id="KW-0808">Transferase</keyword>
<dbReference type="GO" id="GO:0031490">
    <property type="term" value="F:chromatin DNA binding"/>
    <property type="evidence" value="ECO:0007669"/>
    <property type="project" value="TreeGrafter"/>
</dbReference>
<evidence type="ECO:0000313" key="10">
    <source>
        <dbReference type="EMBL" id="KAG5671580.1"/>
    </source>
</evidence>
<evidence type="ECO:0000256" key="1">
    <source>
        <dbReference type="ARBA" id="ARBA00004123"/>
    </source>
</evidence>
<keyword evidence="7" id="KW-0539">Nucleus</keyword>
<dbReference type="GO" id="GO:0005667">
    <property type="term" value="C:transcription regulator complex"/>
    <property type="evidence" value="ECO:0007669"/>
    <property type="project" value="TreeGrafter"/>
</dbReference>
<evidence type="ECO:0000256" key="4">
    <source>
        <dbReference type="ARBA" id="ARBA00022853"/>
    </source>
</evidence>